<dbReference type="Proteomes" id="UP000230131">
    <property type="component" value="Unassembled WGS sequence"/>
</dbReference>
<dbReference type="Gene3D" id="3.40.50.300">
    <property type="entry name" value="P-loop containing nucleotide triphosphate hydrolases"/>
    <property type="match status" value="1"/>
</dbReference>
<dbReference type="Gene3D" id="3.30.450.90">
    <property type="match status" value="1"/>
</dbReference>
<dbReference type="SMART" id="SM00382">
    <property type="entry name" value="AAA"/>
    <property type="match status" value="1"/>
</dbReference>
<accession>A0A2M7B7V4</accession>
<dbReference type="PROSITE" id="PS00662">
    <property type="entry name" value="T2SP_E"/>
    <property type="match status" value="1"/>
</dbReference>
<feature type="domain" description="Bacterial type II secretion system protein E" evidence="5">
    <location>
        <begin position="349"/>
        <end position="363"/>
    </location>
</feature>
<keyword evidence="2" id="KW-0547">Nucleotide-binding</keyword>
<gene>
    <name evidence="6" type="ORF">COS59_01120</name>
</gene>
<dbReference type="PANTHER" id="PTHR30258">
    <property type="entry name" value="TYPE II SECRETION SYSTEM PROTEIN GSPE-RELATED"/>
    <property type="match status" value="1"/>
</dbReference>
<organism evidence="6 7">
    <name type="scientific">Candidatus Wolfebacteria bacterium CG03_land_8_20_14_0_80_36_15</name>
    <dbReference type="NCBI Taxonomy" id="1975067"/>
    <lineage>
        <taxon>Bacteria</taxon>
        <taxon>Candidatus Wolfeibacteriota</taxon>
    </lineage>
</organism>
<dbReference type="InterPro" id="IPR001482">
    <property type="entry name" value="T2SS/T4SS_dom"/>
</dbReference>
<evidence type="ECO:0000256" key="3">
    <source>
        <dbReference type="ARBA" id="ARBA00022840"/>
    </source>
</evidence>
<protein>
    <recommendedName>
        <fullName evidence="5">Bacterial type II secretion system protein E domain-containing protein</fullName>
    </recommendedName>
</protein>
<keyword evidence="4" id="KW-0175">Coiled coil</keyword>
<dbReference type="AlphaFoldDB" id="A0A2M7B7V4"/>
<keyword evidence="3" id="KW-0067">ATP-binding</keyword>
<dbReference type="InterPro" id="IPR003593">
    <property type="entry name" value="AAA+_ATPase"/>
</dbReference>
<dbReference type="GO" id="GO:0005524">
    <property type="term" value="F:ATP binding"/>
    <property type="evidence" value="ECO:0007669"/>
    <property type="project" value="UniProtKB-KW"/>
</dbReference>
<dbReference type="EMBL" id="PEVH01000034">
    <property type="protein sequence ID" value="PIU99186.1"/>
    <property type="molecule type" value="Genomic_DNA"/>
</dbReference>
<dbReference type="PANTHER" id="PTHR30258:SF1">
    <property type="entry name" value="PROTEIN TRANSPORT PROTEIN HOFB HOMOLOG"/>
    <property type="match status" value="1"/>
</dbReference>
<feature type="coiled-coil region" evidence="4">
    <location>
        <begin position="114"/>
        <end position="141"/>
    </location>
</feature>
<name>A0A2M7B7V4_9BACT</name>
<evidence type="ECO:0000256" key="2">
    <source>
        <dbReference type="ARBA" id="ARBA00022741"/>
    </source>
</evidence>
<sequence>MRREAEERDAQRRAAKLKYPYIDPRTAPINIEALSLIPQEEAEITKLAVIEIKQKNLAIAVYDPLLPETKKIIDSLVAKGYNLSFLISSLSGLKAIWDFYRFVPKPKERITGQIRLERTRLNELRKSLTSLENIKRALEKIGADSVYTAQVLEIVLAGSLSNRASDIHFEPKEKRVRLRIRIDGLLYDVWEELPHSAYNPILSRIKLLSGLKINVHDEPQDGRFSIGLPEKTIEIRTSVMPSEFGEAIVLRILDPETIRLSIKDLGFREDDLEIIQKELARPNGAILNTGPTGSGKTTTLYTFLSHVQTSETKIITIEDPIEYHLEGIEQTQANPEVGYTFASGLRSALRQDPDIILIGEIRDLETAEIAMHSALTGHLVFSTLHTNDASGAIPRLLDLGAKPQIVAPALNIVIAQRLVRRLCEFCKEPIEISSELKERVEKFLNKLPGRVNKESFKNFQIFKPKGCEKCNYLGYKGRIAIFEMLLVTDKMKDLISREPIEAEMKRLAIEEGMITLAQDGILKILRGTTTPEEIGRVAGTLEW</sequence>
<evidence type="ECO:0000256" key="4">
    <source>
        <dbReference type="SAM" id="Coils"/>
    </source>
</evidence>
<dbReference type="InterPro" id="IPR027417">
    <property type="entry name" value="P-loop_NTPase"/>
</dbReference>
<proteinExistence type="inferred from homology"/>
<comment type="similarity">
    <text evidence="1">Belongs to the GSP E family.</text>
</comment>
<dbReference type="SUPFAM" id="SSF52540">
    <property type="entry name" value="P-loop containing nucleoside triphosphate hydrolases"/>
    <property type="match status" value="1"/>
</dbReference>
<dbReference type="Pfam" id="PF00437">
    <property type="entry name" value="T2SSE"/>
    <property type="match status" value="1"/>
</dbReference>
<evidence type="ECO:0000313" key="6">
    <source>
        <dbReference type="EMBL" id="PIU99186.1"/>
    </source>
</evidence>
<dbReference type="GO" id="GO:0016887">
    <property type="term" value="F:ATP hydrolysis activity"/>
    <property type="evidence" value="ECO:0007669"/>
    <property type="project" value="TreeGrafter"/>
</dbReference>
<reference evidence="7" key="1">
    <citation type="submission" date="2017-09" db="EMBL/GenBank/DDBJ databases">
        <title>Depth-based differentiation of microbial function through sediment-hosted aquifers and enrichment of novel symbionts in the deep terrestrial subsurface.</title>
        <authorList>
            <person name="Probst A.J."/>
            <person name="Ladd B."/>
            <person name="Jarett J.K."/>
            <person name="Geller-Mcgrath D.E."/>
            <person name="Sieber C.M.K."/>
            <person name="Emerson J.B."/>
            <person name="Anantharaman K."/>
            <person name="Thomas B.C."/>
            <person name="Malmstrom R."/>
            <person name="Stieglmeier M."/>
            <person name="Klingl A."/>
            <person name="Woyke T."/>
            <person name="Ryan C.M."/>
            <person name="Banfield J.F."/>
        </authorList>
    </citation>
    <scope>NUCLEOTIDE SEQUENCE [LARGE SCALE GENOMIC DNA]</scope>
</reference>
<dbReference type="GO" id="GO:0005886">
    <property type="term" value="C:plasma membrane"/>
    <property type="evidence" value="ECO:0007669"/>
    <property type="project" value="TreeGrafter"/>
</dbReference>
<dbReference type="CDD" id="cd01129">
    <property type="entry name" value="PulE-GspE-like"/>
    <property type="match status" value="1"/>
</dbReference>
<evidence type="ECO:0000256" key="1">
    <source>
        <dbReference type="ARBA" id="ARBA00006611"/>
    </source>
</evidence>
<evidence type="ECO:0000313" key="7">
    <source>
        <dbReference type="Proteomes" id="UP000230131"/>
    </source>
</evidence>
<evidence type="ECO:0000259" key="5">
    <source>
        <dbReference type="PROSITE" id="PS00662"/>
    </source>
</evidence>
<comment type="caution">
    <text evidence="6">The sequence shown here is derived from an EMBL/GenBank/DDBJ whole genome shotgun (WGS) entry which is preliminary data.</text>
</comment>